<dbReference type="Gene3D" id="3.40.50.2300">
    <property type="match status" value="1"/>
</dbReference>
<organism evidence="5 6">
    <name type="scientific">Undibacterium aquatile</name>
    <dbReference type="NCBI Taxonomy" id="1537398"/>
    <lineage>
        <taxon>Bacteria</taxon>
        <taxon>Pseudomonadati</taxon>
        <taxon>Pseudomonadota</taxon>
        <taxon>Betaproteobacteria</taxon>
        <taxon>Burkholderiales</taxon>
        <taxon>Oxalobacteraceae</taxon>
        <taxon>Undibacterium</taxon>
    </lineage>
</organism>
<comment type="caution">
    <text evidence="5">The sequence shown here is derived from an EMBL/GenBank/DDBJ whole genome shotgun (WGS) entry which is preliminary data.</text>
</comment>
<gene>
    <name evidence="5" type="ORF">H8K26_10405</name>
</gene>
<dbReference type="PANTHER" id="PTHR44591">
    <property type="entry name" value="STRESS RESPONSE REGULATOR PROTEIN 1"/>
    <property type="match status" value="1"/>
</dbReference>
<dbReference type="EMBL" id="JACOFT010000003">
    <property type="protein sequence ID" value="MBC3811853.1"/>
    <property type="molecule type" value="Genomic_DNA"/>
</dbReference>
<evidence type="ECO:0000313" key="6">
    <source>
        <dbReference type="Proteomes" id="UP000637632"/>
    </source>
</evidence>
<evidence type="ECO:0000259" key="4">
    <source>
        <dbReference type="PROSITE" id="PS50937"/>
    </source>
</evidence>
<feature type="modified residue" description="4-aspartylphosphate" evidence="2">
    <location>
        <position position="121"/>
    </location>
</feature>
<feature type="domain" description="HTH merR-type" evidence="4">
    <location>
        <begin position="10"/>
        <end position="58"/>
    </location>
</feature>
<evidence type="ECO:0000256" key="1">
    <source>
        <dbReference type="ARBA" id="ARBA00022553"/>
    </source>
</evidence>
<dbReference type="Pfam" id="PF12728">
    <property type="entry name" value="HTH_17"/>
    <property type="match status" value="1"/>
</dbReference>
<dbReference type="SMART" id="SM00448">
    <property type="entry name" value="REC"/>
    <property type="match status" value="1"/>
</dbReference>
<evidence type="ECO:0000256" key="2">
    <source>
        <dbReference type="PROSITE-ProRule" id="PRU00169"/>
    </source>
</evidence>
<sequence length="188" mass="21086">MTEDYKKKPYLTPNEVAQWMMVSPITVRSWAQRGLLQAEVTPGGHRRFRLEEVERFARQWNPAGNKGPQRILIVDDNKAFAGFLMELLGEGEQPMVVEAAYDGFDAGRKVHTFSPDIVLLDLMMPGIKGTEVCRQIKEIPGQANVRIIAMSGYLSPENEAELLSVGVECCFSKPIDTARLFQVIGFNI</sequence>
<proteinExistence type="predicted"/>
<dbReference type="SUPFAM" id="SSF52172">
    <property type="entry name" value="CheY-like"/>
    <property type="match status" value="1"/>
</dbReference>
<dbReference type="PANTHER" id="PTHR44591:SF3">
    <property type="entry name" value="RESPONSE REGULATORY DOMAIN-CONTAINING PROTEIN"/>
    <property type="match status" value="1"/>
</dbReference>
<dbReference type="InterPro" id="IPR010093">
    <property type="entry name" value="SinI_DNA-bd"/>
</dbReference>
<dbReference type="CDD" id="cd00156">
    <property type="entry name" value="REC"/>
    <property type="match status" value="1"/>
</dbReference>
<dbReference type="Proteomes" id="UP000637632">
    <property type="component" value="Unassembled WGS sequence"/>
</dbReference>
<dbReference type="Pfam" id="PF00072">
    <property type="entry name" value="Response_reg"/>
    <property type="match status" value="1"/>
</dbReference>
<dbReference type="NCBIfam" id="TIGR01764">
    <property type="entry name" value="excise"/>
    <property type="match status" value="1"/>
</dbReference>
<dbReference type="InterPro" id="IPR001789">
    <property type="entry name" value="Sig_transdc_resp-reg_receiver"/>
</dbReference>
<dbReference type="PROSITE" id="PS50110">
    <property type="entry name" value="RESPONSE_REGULATORY"/>
    <property type="match status" value="1"/>
</dbReference>
<dbReference type="CDD" id="cd04762">
    <property type="entry name" value="HTH_MerR-trunc"/>
    <property type="match status" value="1"/>
</dbReference>
<feature type="domain" description="Response regulatory" evidence="3">
    <location>
        <begin position="70"/>
        <end position="188"/>
    </location>
</feature>
<dbReference type="InterPro" id="IPR050595">
    <property type="entry name" value="Bact_response_regulator"/>
</dbReference>
<dbReference type="Gene3D" id="1.10.1660.10">
    <property type="match status" value="1"/>
</dbReference>
<dbReference type="InterPro" id="IPR009061">
    <property type="entry name" value="DNA-bd_dom_put_sf"/>
</dbReference>
<dbReference type="SUPFAM" id="SSF46955">
    <property type="entry name" value="Putative DNA-binding domain"/>
    <property type="match status" value="1"/>
</dbReference>
<keyword evidence="6" id="KW-1185">Reference proteome</keyword>
<keyword evidence="1 2" id="KW-0597">Phosphoprotein</keyword>
<evidence type="ECO:0000259" key="3">
    <source>
        <dbReference type="PROSITE" id="PS50110"/>
    </source>
</evidence>
<dbReference type="PROSITE" id="PS50937">
    <property type="entry name" value="HTH_MERR_2"/>
    <property type="match status" value="1"/>
</dbReference>
<reference evidence="5 6" key="1">
    <citation type="submission" date="2020-08" db="EMBL/GenBank/DDBJ databases">
        <title>Novel species isolated from subtropical streams in China.</title>
        <authorList>
            <person name="Lu H."/>
        </authorList>
    </citation>
    <scope>NUCLEOTIDE SEQUENCE [LARGE SCALE GENOMIC DNA]</scope>
    <source>
        <strain evidence="5 6">CCTCC AB 2015119</strain>
    </source>
</reference>
<evidence type="ECO:0000313" key="5">
    <source>
        <dbReference type="EMBL" id="MBC3811853.1"/>
    </source>
</evidence>
<dbReference type="InterPro" id="IPR041657">
    <property type="entry name" value="HTH_17"/>
</dbReference>
<name>A0ABR6XGI2_9BURK</name>
<dbReference type="RefSeq" id="WP_186883074.1">
    <property type="nucleotide sequence ID" value="NZ_JACOFT010000003.1"/>
</dbReference>
<dbReference type="InterPro" id="IPR011006">
    <property type="entry name" value="CheY-like_superfamily"/>
</dbReference>
<protein>
    <submittedName>
        <fullName evidence="5">Response regulator</fullName>
    </submittedName>
</protein>
<dbReference type="InterPro" id="IPR000551">
    <property type="entry name" value="MerR-type_HTH_dom"/>
</dbReference>
<accession>A0ABR6XGI2</accession>